<dbReference type="Gene3D" id="2.60.40.2500">
    <property type="match status" value="1"/>
</dbReference>
<proteinExistence type="inferred from homology"/>
<sequence>MNLNNKLLSMAFLLLFAGLAFADRPIAVDSRIKVFVYNEYEVFRLTLHYDHHAHIDFGKGEIVRSVSLGNSSDWHIEPVGSRLFIQPYEKDIYTNMTVITNKRTYEFDLIAKDPDDLDGLMDKDLIYVVKFFYPPDDNYNNLSYSSKKVFNTNVETHNKLPTMITQPHNKVDSKAASTINNKYSFIGDKSIAPLEIFDDGSMTYVRFVQVQYPPVIYEINEHNASNLLQTSIYKNYFVLNGVFHKLRLEKKNKVVEIFNDN</sequence>
<dbReference type="InterPro" id="IPR038161">
    <property type="entry name" value="VirB9/CagX/TrbG_C_sf"/>
</dbReference>
<dbReference type="InterPro" id="IPR033645">
    <property type="entry name" value="VirB9/CagX/TrbG_C"/>
</dbReference>
<name>A0ABP0EV53_9RICK</name>
<dbReference type="Proteomes" id="UP001314181">
    <property type="component" value="Unassembled WGS sequence"/>
</dbReference>
<dbReference type="InterPro" id="IPR010258">
    <property type="entry name" value="Conjugal_tfr_TrbG/VirB9/CagX"/>
</dbReference>
<feature type="signal peptide" evidence="3">
    <location>
        <begin position="1"/>
        <end position="22"/>
    </location>
</feature>
<evidence type="ECO:0000313" key="5">
    <source>
        <dbReference type="Proteomes" id="UP001314181"/>
    </source>
</evidence>
<keyword evidence="5" id="KW-1185">Reference proteome</keyword>
<dbReference type="CDD" id="cd06911">
    <property type="entry name" value="VirB9_CagX_TrbG"/>
    <property type="match status" value="1"/>
</dbReference>
<reference evidence="4 5" key="1">
    <citation type="submission" date="2024-01" db="EMBL/GenBank/DDBJ databases">
        <authorList>
            <person name="Kunselman E."/>
        </authorList>
    </citation>
    <scope>NUCLEOTIDE SEQUENCE [LARGE SCALE GENOMIC DNA]</scope>
    <source>
        <strain evidence="4">2 abalone samples</strain>
    </source>
</reference>
<protein>
    <submittedName>
        <fullName evidence="4">Type IV secretion system protein VirB9</fullName>
    </submittedName>
</protein>
<evidence type="ECO:0000313" key="4">
    <source>
        <dbReference type="EMBL" id="CAK8162442.1"/>
    </source>
</evidence>
<comment type="similarity">
    <text evidence="1">Belongs to the TrbG/VirB9 family.</text>
</comment>
<accession>A0ABP0EV53</accession>
<organism evidence="4 5">
    <name type="scientific">Candidatus Xenohaliotis californiensis</name>
    <dbReference type="NCBI Taxonomy" id="84677"/>
    <lineage>
        <taxon>Bacteria</taxon>
        <taxon>Pseudomonadati</taxon>
        <taxon>Pseudomonadota</taxon>
        <taxon>Alphaproteobacteria</taxon>
        <taxon>Rickettsiales</taxon>
        <taxon>Anaplasmataceae</taxon>
        <taxon>Candidatus Xenohaliotis</taxon>
    </lineage>
</organism>
<gene>
    <name evidence="4" type="ORF">CAXC1_150036</name>
</gene>
<keyword evidence="2 3" id="KW-0732">Signal</keyword>
<dbReference type="RefSeq" id="WP_338363480.1">
    <property type="nucleotide sequence ID" value="NZ_CAWVOK010000006.1"/>
</dbReference>
<feature type="chain" id="PRO_5045985899" evidence="3">
    <location>
        <begin position="23"/>
        <end position="261"/>
    </location>
</feature>
<evidence type="ECO:0000256" key="2">
    <source>
        <dbReference type="ARBA" id="ARBA00022729"/>
    </source>
</evidence>
<evidence type="ECO:0000256" key="1">
    <source>
        <dbReference type="ARBA" id="ARBA00006135"/>
    </source>
</evidence>
<dbReference type="EMBL" id="CAWVOK010000006">
    <property type="protein sequence ID" value="CAK8162442.1"/>
    <property type="molecule type" value="Genomic_DNA"/>
</dbReference>
<comment type="caution">
    <text evidence="4">The sequence shown here is derived from an EMBL/GenBank/DDBJ whole genome shotgun (WGS) entry which is preliminary data.</text>
</comment>
<dbReference type="Pfam" id="PF03524">
    <property type="entry name" value="CagX"/>
    <property type="match status" value="1"/>
</dbReference>
<evidence type="ECO:0000256" key="3">
    <source>
        <dbReference type="SAM" id="SignalP"/>
    </source>
</evidence>